<accession>A0A0A9ACV8</accession>
<reference evidence="2" key="1">
    <citation type="submission" date="2014-09" db="EMBL/GenBank/DDBJ databases">
        <authorList>
            <person name="Magalhaes I.L.F."/>
            <person name="Oliveira U."/>
            <person name="Santos F.R."/>
            <person name="Vidigal T.H.D.A."/>
            <person name="Brescovit A.D."/>
            <person name="Santos A.J."/>
        </authorList>
    </citation>
    <scope>NUCLEOTIDE SEQUENCE</scope>
    <source>
        <tissue evidence="2">Shoot tissue taken approximately 20 cm above the soil surface</tissue>
    </source>
</reference>
<evidence type="ECO:0000313" key="2">
    <source>
        <dbReference type="EMBL" id="JAD48941.1"/>
    </source>
</evidence>
<protein>
    <submittedName>
        <fullName evidence="2">Uncharacterized protein</fullName>
    </submittedName>
</protein>
<dbReference type="AlphaFoldDB" id="A0A0A9ACV8"/>
<keyword evidence="1" id="KW-0812">Transmembrane</keyword>
<keyword evidence="1" id="KW-0472">Membrane</keyword>
<organism evidence="2">
    <name type="scientific">Arundo donax</name>
    <name type="common">Giant reed</name>
    <name type="synonym">Donax arundinaceus</name>
    <dbReference type="NCBI Taxonomy" id="35708"/>
    <lineage>
        <taxon>Eukaryota</taxon>
        <taxon>Viridiplantae</taxon>
        <taxon>Streptophyta</taxon>
        <taxon>Embryophyta</taxon>
        <taxon>Tracheophyta</taxon>
        <taxon>Spermatophyta</taxon>
        <taxon>Magnoliopsida</taxon>
        <taxon>Liliopsida</taxon>
        <taxon>Poales</taxon>
        <taxon>Poaceae</taxon>
        <taxon>PACMAD clade</taxon>
        <taxon>Arundinoideae</taxon>
        <taxon>Arundineae</taxon>
        <taxon>Arundo</taxon>
    </lineage>
</organism>
<feature type="transmembrane region" description="Helical" evidence="1">
    <location>
        <begin position="21"/>
        <end position="39"/>
    </location>
</feature>
<proteinExistence type="predicted"/>
<dbReference type="EMBL" id="GBRH01248954">
    <property type="protein sequence ID" value="JAD48941.1"/>
    <property type="molecule type" value="Transcribed_RNA"/>
</dbReference>
<evidence type="ECO:0000256" key="1">
    <source>
        <dbReference type="SAM" id="Phobius"/>
    </source>
</evidence>
<sequence length="41" mass="4997">MCSRRVRLWKLWQYKFSPSTAGRVIIDFVAKMCFIFFLYST</sequence>
<reference evidence="2" key="2">
    <citation type="journal article" date="2015" name="Data Brief">
        <title>Shoot transcriptome of the giant reed, Arundo donax.</title>
        <authorList>
            <person name="Barrero R.A."/>
            <person name="Guerrero F.D."/>
            <person name="Moolhuijzen P."/>
            <person name="Goolsby J.A."/>
            <person name="Tidwell J."/>
            <person name="Bellgard S.E."/>
            <person name="Bellgard M.I."/>
        </authorList>
    </citation>
    <scope>NUCLEOTIDE SEQUENCE</scope>
    <source>
        <tissue evidence="2">Shoot tissue taken approximately 20 cm above the soil surface</tissue>
    </source>
</reference>
<name>A0A0A9ACV8_ARUDO</name>
<keyword evidence="1" id="KW-1133">Transmembrane helix</keyword>